<keyword evidence="4" id="KW-1185">Reference proteome</keyword>
<dbReference type="GO" id="GO:0005634">
    <property type="term" value="C:nucleus"/>
    <property type="evidence" value="ECO:0007669"/>
    <property type="project" value="UniProtKB-SubCell"/>
</dbReference>
<dbReference type="InterPro" id="IPR038564">
    <property type="entry name" value="Maf1_sf"/>
</dbReference>
<dbReference type="Gene3D" id="3.40.1000.50">
    <property type="entry name" value="Repressor of RNA polymerase III transcription Maf1"/>
    <property type="match status" value="2"/>
</dbReference>
<dbReference type="InterPro" id="IPR015257">
    <property type="entry name" value="Maf1"/>
</dbReference>
<dbReference type="EMBL" id="KV425930">
    <property type="protein sequence ID" value="KZV97470.1"/>
    <property type="molecule type" value="Genomic_DNA"/>
</dbReference>
<dbReference type="AlphaFoldDB" id="A0A165L7M4"/>
<dbReference type="FunCoup" id="A0A165L7M4">
    <property type="interactions" value="541"/>
</dbReference>
<keyword evidence="1" id="KW-0678">Repressor</keyword>
<keyword evidence="1" id="KW-0804">Transcription</keyword>
<evidence type="ECO:0000313" key="3">
    <source>
        <dbReference type="EMBL" id="KZV97470.1"/>
    </source>
</evidence>
<sequence>MKYIEFPELSHLSRTLTHDSAECTVHTRIEAYSCKSIRHEKRLFKALEHSYAEDVAHSVSPPLEVESTAFGPMDKHSSRKTLYLLIATLNTCFPDHDFSDLRPDNFSREESGASVLNALSATLVQLRNRPNSVGDVAPRSYSSYPPTSGDFFPSSLPTSSSPTNGLRATNSMSGTHPALYKMIDDIIGLADCEVFSYAPDVENDPHAADSDSDLSSSQYSSGEDDEATFDLELDEKPRSGKWSPLDSDDAPGSPWDAIRRTRSKQHGALLWSSHWFFHNKKMKRVLFITVHARKKSTRSSTSAWAEAVSERFVGWDGASGAGARALAMGLKGGLSSSV</sequence>
<proteinExistence type="inferred from homology"/>
<reference evidence="3 4" key="1">
    <citation type="journal article" date="2016" name="Mol. Biol. Evol.">
        <title>Comparative Genomics of Early-Diverging Mushroom-Forming Fungi Provides Insights into the Origins of Lignocellulose Decay Capabilities.</title>
        <authorList>
            <person name="Nagy L.G."/>
            <person name="Riley R."/>
            <person name="Tritt A."/>
            <person name="Adam C."/>
            <person name="Daum C."/>
            <person name="Floudas D."/>
            <person name="Sun H."/>
            <person name="Yadav J.S."/>
            <person name="Pangilinan J."/>
            <person name="Larsson K.H."/>
            <person name="Matsuura K."/>
            <person name="Barry K."/>
            <person name="Labutti K."/>
            <person name="Kuo R."/>
            <person name="Ohm R.A."/>
            <person name="Bhattacharya S.S."/>
            <person name="Shirouzu T."/>
            <person name="Yoshinaga Y."/>
            <person name="Martin F.M."/>
            <person name="Grigoriev I.V."/>
            <person name="Hibbett D.S."/>
        </authorList>
    </citation>
    <scope>NUCLEOTIDE SEQUENCE [LARGE SCALE GENOMIC DNA]</scope>
    <source>
        <strain evidence="3 4">HHB12029</strain>
    </source>
</reference>
<gene>
    <name evidence="3" type="ORF">EXIGLDRAFT_730685</name>
</gene>
<dbReference type="GO" id="GO:0016480">
    <property type="term" value="P:negative regulation of transcription by RNA polymerase III"/>
    <property type="evidence" value="ECO:0007669"/>
    <property type="project" value="UniProtKB-UniRule"/>
</dbReference>
<protein>
    <recommendedName>
        <fullName evidence="1">Repressor of RNA polymerase III transcription MAF1</fullName>
    </recommendedName>
</protein>
<dbReference type="GO" id="GO:0000994">
    <property type="term" value="F:RNA polymerase III core binding"/>
    <property type="evidence" value="ECO:0007669"/>
    <property type="project" value="TreeGrafter"/>
</dbReference>
<dbReference type="STRING" id="1314781.A0A165L7M4"/>
<dbReference type="Pfam" id="PF09174">
    <property type="entry name" value="Maf1"/>
    <property type="match status" value="1"/>
</dbReference>
<dbReference type="Proteomes" id="UP000077266">
    <property type="component" value="Unassembled WGS sequence"/>
</dbReference>
<evidence type="ECO:0000313" key="4">
    <source>
        <dbReference type="Proteomes" id="UP000077266"/>
    </source>
</evidence>
<dbReference type="PANTHER" id="PTHR22504:SF0">
    <property type="entry name" value="REPRESSOR OF RNA POLYMERASE III TRANSCRIPTION MAF1 HOMOLOG"/>
    <property type="match status" value="1"/>
</dbReference>
<dbReference type="OrthoDB" id="277029at2759"/>
<feature type="region of interest" description="Disordered" evidence="2">
    <location>
        <begin position="236"/>
        <end position="255"/>
    </location>
</feature>
<keyword evidence="1" id="KW-0539">Nucleus</keyword>
<keyword evidence="1" id="KW-0805">Transcription regulation</keyword>
<feature type="region of interest" description="Disordered" evidence="2">
    <location>
        <begin position="202"/>
        <end position="226"/>
    </location>
</feature>
<dbReference type="PIRSF" id="PIRSF037240">
    <property type="entry name" value="RNA_polIII_Trep_MAF1"/>
    <property type="match status" value="1"/>
</dbReference>
<dbReference type="InParanoid" id="A0A165L7M4"/>
<dbReference type="PANTHER" id="PTHR22504">
    <property type="entry name" value="REPRESSOR OF RNA POLYMERASE III TRANSCRIPTION MAF1"/>
    <property type="match status" value="1"/>
</dbReference>
<organism evidence="3 4">
    <name type="scientific">Exidia glandulosa HHB12029</name>
    <dbReference type="NCBI Taxonomy" id="1314781"/>
    <lineage>
        <taxon>Eukaryota</taxon>
        <taxon>Fungi</taxon>
        <taxon>Dikarya</taxon>
        <taxon>Basidiomycota</taxon>
        <taxon>Agaricomycotina</taxon>
        <taxon>Agaricomycetes</taxon>
        <taxon>Auriculariales</taxon>
        <taxon>Exidiaceae</taxon>
        <taxon>Exidia</taxon>
    </lineage>
</organism>
<evidence type="ECO:0000256" key="2">
    <source>
        <dbReference type="SAM" id="MobiDB-lite"/>
    </source>
</evidence>
<comment type="function">
    <text evidence="1">Mediator of diverse signals that repress RNA polymerase III transcription. Inhibits the de novo assembly of TFIIIB onto DNA.</text>
</comment>
<evidence type="ECO:0000256" key="1">
    <source>
        <dbReference type="PIRNR" id="PIRNR037240"/>
    </source>
</evidence>
<feature type="compositionally biased region" description="Low complexity" evidence="2">
    <location>
        <begin position="153"/>
        <end position="163"/>
    </location>
</feature>
<accession>A0A165L7M4</accession>
<comment type="subcellular location">
    <subcellularLocation>
        <location evidence="1">Nucleus</location>
    </subcellularLocation>
</comment>
<name>A0A165L7M4_EXIGL</name>
<comment type="similarity">
    <text evidence="1">Belongs to the MAF1 family.</text>
</comment>
<feature type="region of interest" description="Disordered" evidence="2">
    <location>
        <begin position="148"/>
        <end position="172"/>
    </location>
</feature>